<organism evidence="6 7">
    <name type="scientific">Musca domestica</name>
    <name type="common">House fly</name>
    <dbReference type="NCBI Taxonomy" id="7370"/>
    <lineage>
        <taxon>Eukaryota</taxon>
        <taxon>Metazoa</taxon>
        <taxon>Ecdysozoa</taxon>
        <taxon>Arthropoda</taxon>
        <taxon>Hexapoda</taxon>
        <taxon>Insecta</taxon>
        <taxon>Pterygota</taxon>
        <taxon>Neoptera</taxon>
        <taxon>Endopterygota</taxon>
        <taxon>Diptera</taxon>
        <taxon>Brachycera</taxon>
        <taxon>Muscomorpha</taxon>
        <taxon>Muscoidea</taxon>
        <taxon>Muscidae</taxon>
        <taxon>Musca</taxon>
    </lineage>
</organism>
<name>A0ABM3VBQ7_MUSDO</name>
<accession>A0ABM3VBQ7</accession>
<keyword evidence="3" id="KW-0863">Zinc-finger</keyword>
<dbReference type="GeneID" id="131804394"/>
<evidence type="ECO:0000256" key="3">
    <source>
        <dbReference type="ARBA" id="ARBA00022771"/>
    </source>
</evidence>
<dbReference type="InterPro" id="IPR052035">
    <property type="entry name" value="ZnF_BED_domain_contain"/>
</dbReference>
<evidence type="ECO:0000256" key="4">
    <source>
        <dbReference type="ARBA" id="ARBA00022833"/>
    </source>
</evidence>
<evidence type="ECO:0000256" key="1">
    <source>
        <dbReference type="ARBA" id="ARBA00004123"/>
    </source>
</evidence>
<dbReference type="InterPro" id="IPR012337">
    <property type="entry name" value="RNaseH-like_sf"/>
</dbReference>
<dbReference type="PANTHER" id="PTHR46481:SF10">
    <property type="entry name" value="ZINC FINGER BED DOMAIN-CONTAINING PROTEIN 39"/>
    <property type="match status" value="1"/>
</dbReference>
<evidence type="ECO:0000313" key="7">
    <source>
        <dbReference type="RefSeq" id="XP_058983217.1"/>
    </source>
</evidence>
<comment type="subcellular location">
    <subcellularLocation>
        <location evidence="1">Nucleus</location>
    </subcellularLocation>
</comment>
<keyword evidence="4" id="KW-0862">Zinc</keyword>
<dbReference type="RefSeq" id="XP_058983217.1">
    <property type="nucleotide sequence ID" value="XM_059127234.1"/>
</dbReference>
<protein>
    <submittedName>
        <fullName evidence="7">Uncharacterized protein LOC131804394</fullName>
    </submittedName>
</protein>
<gene>
    <name evidence="7" type="primary">LOC131804394</name>
</gene>
<reference evidence="7" key="1">
    <citation type="submission" date="2025-08" db="UniProtKB">
        <authorList>
            <consortium name="RefSeq"/>
        </authorList>
    </citation>
    <scope>IDENTIFICATION</scope>
    <source>
        <strain evidence="7">Aabys</strain>
        <tissue evidence="7">Whole body</tissue>
    </source>
</reference>
<keyword evidence="5" id="KW-0539">Nucleus</keyword>
<evidence type="ECO:0000313" key="6">
    <source>
        <dbReference type="Proteomes" id="UP001652621"/>
    </source>
</evidence>
<evidence type="ECO:0000256" key="5">
    <source>
        <dbReference type="ARBA" id="ARBA00023242"/>
    </source>
</evidence>
<dbReference type="SUPFAM" id="SSF53098">
    <property type="entry name" value="Ribonuclease H-like"/>
    <property type="match status" value="1"/>
</dbReference>
<keyword evidence="6" id="KW-1185">Reference proteome</keyword>
<dbReference type="PANTHER" id="PTHR46481">
    <property type="entry name" value="ZINC FINGER BED DOMAIN-CONTAINING PROTEIN 4"/>
    <property type="match status" value="1"/>
</dbReference>
<keyword evidence="2" id="KW-0479">Metal-binding</keyword>
<proteinExistence type="predicted"/>
<sequence length="567" mass="65170">MPRPKNIILLDMFNTNESNEVVCNLQSCKNKILSVHSGNIERHLKRSHPEQYANYIEQKRAMKLQNCVNEVLLGRNVNPRNIELAIVELFTKNGRPLHMAEDRAFKIFMEPVLSLLGITVNEHKIMERIIAFSTNIKTEISNDLKGTLFSLKIDVANRWDLSMLGINVQYIKNGKIIVKTLAIKELKSSHTGENIKSIILEVLKEYGVDVRNIFTITTDNGSNMLKTVKVLSSEFQMLMEEESQDSEEEVDCEISIYEIESIDFNISSHHITNNCCGAHTLQLCVNDVLKQPTIKEKTENLRLVVKKLRSKTYMSIFKNGLHKKPIIDCITRWNSTYNMIERLLEIREVVTTLSKDNSKLFISSADWSFASEFVGIFKPIYTATMKLQTEQLCYSELYIVIMDITFQIDALPNTEMKVILKESLKTRMDKLFDNELFNASMYLDPRMKVCMAIEQKTRAQMYIVSLYKQIYSKEDSTTDNKACTILDETPSTVLHAQSSSNIDNFESDLSTYERKSRLPLNANVLEYWDSSNIISGIANILLEIPSTQVSVERLFSAMKYMLSDQRN</sequence>
<evidence type="ECO:0000256" key="2">
    <source>
        <dbReference type="ARBA" id="ARBA00022723"/>
    </source>
</evidence>
<dbReference type="Proteomes" id="UP001652621">
    <property type="component" value="Unplaced"/>
</dbReference>